<dbReference type="EMBL" id="BAAAND010000003">
    <property type="protein sequence ID" value="GAA1575494.1"/>
    <property type="molecule type" value="Genomic_DNA"/>
</dbReference>
<comment type="caution">
    <text evidence="2">The sequence shown here is derived from an EMBL/GenBank/DDBJ whole genome shotgun (WGS) entry which is preliminary data.</text>
</comment>
<reference evidence="2 3" key="1">
    <citation type="journal article" date="2019" name="Int. J. Syst. Evol. Microbiol.">
        <title>The Global Catalogue of Microorganisms (GCM) 10K type strain sequencing project: providing services to taxonomists for standard genome sequencing and annotation.</title>
        <authorList>
            <consortium name="The Broad Institute Genomics Platform"/>
            <consortium name="The Broad Institute Genome Sequencing Center for Infectious Disease"/>
            <person name="Wu L."/>
            <person name="Ma J."/>
        </authorList>
    </citation>
    <scope>NUCLEOTIDE SEQUENCE [LARGE SCALE GENOMIC DNA]</scope>
    <source>
        <strain evidence="2 3">JCM 14304</strain>
    </source>
</reference>
<name>A0ABN2DDL9_9ACTN</name>
<sequence length="85" mass="9413">MVAEKWREGRLRERGDGVLRFGWADLNRPHETAARIWRGIARHTPGSHDKQQRVARPRRGCSVEQVAVEPDGLDVGGGAEGEDSG</sequence>
<protein>
    <recommendedName>
        <fullName evidence="4">DUF559 domain-containing protein</fullName>
    </recommendedName>
</protein>
<feature type="region of interest" description="Disordered" evidence="1">
    <location>
        <begin position="41"/>
        <end position="60"/>
    </location>
</feature>
<evidence type="ECO:0008006" key="4">
    <source>
        <dbReference type="Google" id="ProtNLM"/>
    </source>
</evidence>
<evidence type="ECO:0000313" key="3">
    <source>
        <dbReference type="Proteomes" id="UP001500190"/>
    </source>
</evidence>
<evidence type="ECO:0000313" key="2">
    <source>
        <dbReference type="EMBL" id="GAA1575494.1"/>
    </source>
</evidence>
<keyword evidence="3" id="KW-1185">Reference proteome</keyword>
<dbReference type="Proteomes" id="UP001500190">
    <property type="component" value="Unassembled WGS sequence"/>
</dbReference>
<accession>A0ABN2DDL9</accession>
<gene>
    <name evidence="2" type="ORF">GCM10009742_18430</name>
</gene>
<evidence type="ECO:0000256" key="1">
    <source>
        <dbReference type="SAM" id="MobiDB-lite"/>
    </source>
</evidence>
<proteinExistence type="predicted"/>
<organism evidence="2 3">
    <name type="scientific">Kribbella karoonensis</name>
    <dbReference type="NCBI Taxonomy" id="324851"/>
    <lineage>
        <taxon>Bacteria</taxon>
        <taxon>Bacillati</taxon>
        <taxon>Actinomycetota</taxon>
        <taxon>Actinomycetes</taxon>
        <taxon>Propionibacteriales</taxon>
        <taxon>Kribbellaceae</taxon>
        <taxon>Kribbella</taxon>
    </lineage>
</organism>